<feature type="compositionally biased region" description="Basic and acidic residues" evidence="7">
    <location>
        <begin position="231"/>
        <end position="242"/>
    </location>
</feature>
<reference evidence="10" key="1">
    <citation type="journal article" date="2014" name="BMC Genomics">
        <title>Characterizing the developmental transcriptome of the oriental fruit fly, Bactrocera dorsalis (Diptera: Tephritidae) through comparative genomic analysis with Drosophila melanogaster utilizing modENCODE datasets.</title>
        <authorList>
            <person name="Geib S.M."/>
            <person name="Calla B."/>
            <person name="Hall B."/>
            <person name="Hou S."/>
            <person name="Manoukis N.C."/>
        </authorList>
    </citation>
    <scope>NUCLEOTIDE SEQUENCE</scope>
    <source>
        <strain evidence="10">Punador</strain>
    </source>
</reference>
<reference evidence="12" key="2">
    <citation type="submission" date="2025-04" db="UniProtKB">
        <authorList>
            <consortium name="RefSeq"/>
        </authorList>
    </citation>
    <scope>IDENTIFICATION</scope>
    <source>
        <strain evidence="12">Punador</strain>
    </source>
</reference>
<dbReference type="Pfam" id="PF04068">
    <property type="entry name" value="Fer4_RLI"/>
    <property type="match status" value="1"/>
</dbReference>
<sequence length="271" mass="29894">MSARNRGKGKRGGGAHGQYRNVKTNRNCERQLAQRACDLVGDDSDSSSSSSDAGIDGIGHPPDFPIAMWDLNHCDPKKCSGRKLARLGLIENLRLGQKFPGLVLTPVGVNCVSPLDKDIVGAAGVAVVDCSWAKLEETPFNRMRSPHPRLLPYLVAANPINYGKPCKLSCVEAIAATLYICGYVDEAQWYMGKFSWGHSFIELNETLLNSYAECKSSEEIVRVQNEYLEKEQAAHNKPKDFSEFYPTSSSSSDEEDDDKDIKNNCVETNVK</sequence>
<dbReference type="HAMAP" id="MF_01116">
    <property type="entry name" value="TSR3"/>
    <property type="match status" value="1"/>
</dbReference>
<protein>
    <recommendedName>
        <fullName evidence="6">18S rRNA aminocarboxypropyltransferase</fullName>
        <ecNumber evidence="6">2.5.1.157</ecNumber>
    </recommendedName>
</protein>
<evidence type="ECO:0000256" key="7">
    <source>
        <dbReference type="SAM" id="MobiDB-lite"/>
    </source>
</evidence>
<dbReference type="RefSeq" id="XP_049303688.1">
    <property type="nucleotide sequence ID" value="XM_049447731.1"/>
</dbReference>
<dbReference type="GO" id="GO:0106388">
    <property type="term" value="F:rRNA small subunit aminocarboxypropyltransferase activity"/>
    <property type="evidence" value="ECO:0007669"/>
    <property type="project" value="UniProtKB-EC"/>
</dbReference>
<dbReference type="PANTHER" id="PTHR20426">
    <property type="entry name" value="RIBOSOME BIOGENESIS PROTEIN TSR3 HOMOLOG"/>
    <property type="match status" value="1"/>
</dbReference>
<evidence type="ECO:0000313" key="11">
    <source>
        <dbReference type="Proteomes" id="UP001652620"/>
    </source>
</evidence>
<comment type="catalytic activity">
    <reaction evidence="6">
        <text>an N(1)-methylpseudouridine in rRNA + S-adenosyl-L-methionine = N(1)-methyl-N(3)-[(3S)-3-amino-3-carboxypropyl]pseudouridine in rRNA + S-methyl-5'-thioadenosine + H(+)</text>
        <dbReference type="Rhea" id="RHEA:63296"/>
        <dbReference type="Rhea" id="RHEA-COMP:11634"/>
        <dbReference type="Rhea" id="RHEA-COMP:16310"/>
        <dbReference type="ChEBI" id="CHEBI:15378"/>
        <dbReference type="ChEBI" id="CHEBI:17509"/>
        <dbReference type="ChEBI" id="CHEBI:59789"/>
        <dbReference type="ChEBI" id="CHEBI:74890"/>
        <dbReference type="ChEBI" id="CHEBI:146234"/>
        <dbReference type="EC" id="2.5.1.157"/>
    </reaction>
</comment>
<dbReference type="GeneID" id="105226585"/>
<evidence type="ECO:0000256" key="4">
    <source>
        <dbReference type="ARBA" id="ARBA00022679"/>
    </source>
</evidence>
<accession>A0A034WTA6</accession>
<evidence type="ECO:0000313" key="13">
    <source>
        <dbReference type="RefSeq" id="XP_049303688.1"/>
    </source>
</evidence>
<proteinExistence type="inferred from homology"/>
<organism evidence="10">
    <name type="scientific">Bactrocera dorsalis</name>
    <name type="common">Oriental fruit fly</name>
    <name type="synonym">Dacus dorsalis</name>
    <dbReference type="NCBI Taxonomy" id="27457"/>
    <lineage>
        <taxon>Eukaryota</taxon>
        <taxon>Metazoa</taxon>
        <taxon>Ecdysozoa</taxon>
        <taxon>Arthropoda</taxon>
        <taxon>Hexapoda</taxon>
        <taxon>Insecta</taxon>
        <taxon>Pterygota</taxon>
        <taxon>Neoptera</taxon>
        <taxon>Endopterygota</taxon>
        <taxon>Diptera</taxon>
        <taxon>Brachycera</taxon>
        <taxon>Muscomorpha</taxon>
        <taxon>Tephritoidea</taxon>
        <taxon>Tephritidae</taxon>
        <taxon>Bactrocera</taxon>
        <taxon>Bactrocera</taxon>
    </lineage>
</organism>
<dbReference type="GO" id="GO:0000455">
    <property type="term" value="P:enzyme-directed rRNA pseudouridine synthesis"/>
    <property type="evidence" value="ECO:0007669"/>
    <property type="project" value="UniProtKB-UniRule"/>
</dbReference>
<dbReference type="OrthoDB" id="10262062at2759"/>
<dbReference type="NCBIfam" id="NF002621">
    <property type="entry name" value="PRK02287.1"/>
    <property type="match status" value="1"/>
</dbReference>
<evidence type="ECO:0000259" key="9">
    <source>
        <dbReference type="Pfam" id="PF04068"/>
    </source>
</evidence>
<dbReference type="EMBL" id="GAKP01001527">
    <property type="protein sequence ID" value="JAC57425.1"/>
    <property type="molecule type" value="Transcribed_RNA"/>
</dbReference>
<comment type="caution">
    <text evidence="6">Lacks conserved residue(s) required for the propagation of feature annotation.</text>
</comment>
<gene>
    <name evidence="10" type="primary">TSR3</name>
    <name evidence="12 13" type="synonym">LOC105226585</name>
</gene>
<feature type="domain" description="16S/18S rRNA aminocarboxypropyltransferase Tsr3 C-terminal" evidence="8">
    <location>
        <begin position="102"/>
        <end position="228"/>
    </location>
</feature>
<keyword evidence="11" id="KW-1185">Reference proteome</keyword>
<comment type="function">
    <text evidence="6">Aminocarboxypropyltransferase that catalyzes the aminocarboxypropyl transfer on pseudouridine in 18S rRNA. It constitutes the last step in biosynthesis of the hypermodified N1-methyl-N3-(3-amino-3-carboxypropyl) pseudouridine (m1acp3-Psi).</text>
</comment>
<reference evidence="11 13" key="3">
    <citation type="submission" date="2025-05" db="UniProtKB">
        <authorList>
            <consortium name="RefSeq"/>
        </authorList>
    </citation>
    <scope>NUCLEOTIDE SEQUENCE [LARGE SCALE GENOMIC DNA]</scope>
    <source>
        <tissue evidence="13">Adult</tissue>
    </source>
</reference>
<feature type="binding site" evidence="6">
    <location>
        <position position="128"/>
    </location>
    <ligand>
        <name>S-adenosyl-L-methionine</name>
        <dbReference type="ChEBI" id="CHEBI:59789"/>
    </ligand>
</feature>
<dbReference type="InterPro" id="IPR007209">
    <property type="entry name" value="RNaseL-inhib-like_metal-bd_dom"/>
</dbReference>
<dbReference type="OMA" id="KCENSAD"/>
<keyword evidence="5 6" id="KW-0949">S-adenosyl-L-methionine</keyword>
<feature type="region of interest" description="Disordered" evidence="7">
    <location>
        <begin position="231"/>
        <end position="271"/>
    </location>
</feature>
<evidence type="ECO:0000256" key="1">
    <source>
        <dbReference type="ARBA" id="ARBA00022490"/>
    </source>
</evidence>
<dbReference type="InterPro" id="IPR007177">
    <property type="entry name" value="Tsr3_C"/>
</dbReference>
<keyword evidence="2 6" id="KW-0690">Ribosome biogenesis</keyword>
<comment type="similarity">
    <text evidence="6">Belongs to the TDD superfamily. TSR3 family.</text>
</comment>
<evidence type="ECO:0000256" key="6">
    <source>
        <dbReference type="HAMAP-Rule" id="MF_03146"/>
    </source>
</evidence>
<name>A0A034WTA6_BACDO</name>
<evidence type="ECO:0000259" key="8">
    <source>
        <dbReference type="Pfam" id="PF04034"/>
    </source>
</evidence>
<feature type="compositionally biased region" description="Basic residues" evidence="7">
    <location>
        <begin position="1"/>
        <end position="13"/>
    </location>
</feature>
<dbReference type="RefSeq" id="XP_011203844.1">
    <property type="nucleotide sequence ID" value="XM_011205542.3"/>
</dbReference>
<evidence type="ECO:0000256" key="3">
    <source>
        <dbReference type="ARBA" id="ARBA00022552"/>
    </source>
</evidence>
<evidence type="ECO:0000313" key="10">
    <source>
        <dbReference type="EMBL" id="JAC57425.1"/>
    </source>
</evidence>
<feature type="binding site" evidence="6">
    <location>
        <position position="151"/>
    </location>
    <ligand>
        <name>S-adenosyl-L-methionine</name>
        <dbReference type="ChEBI" id="CHEBI:59789"/>
    </ligand>
</feature>
<evidence type="ECO:0000256" key="5">
    <source>
        <dbReference type="ARBA" id="ARBA00022691"/>
    </source>
</evidence>
<feature type="domain" description="RNase L inhibitor RLI-like possible metal-binding" evidence="9">
    <location>
        <begin position="65"/>
        <end position="98"/>
    </location>
</feature>
<keyword evidence="1" id="KW-0963">Cytoplasm</keyword>
<dbReference type="GO" id="GO:1904047">
    <property type="term" value="F:S-adenosyl-L-methionine binding"/>
    <property type="evidence" value="ECO:0007669"/>
    <property type="project" value="UniProtKB-UniRule"/>
</dbReference>
<dbReference type="KEGG" id="bdr:105226585"/>
<dbReference type="Pfam" id="PF04034">
    <property type="entry name" value="Ribo_biogen_C"/>
    <property type="match status" value="1"/>
</dbReference>
<dbReference type="AlphaFoldDB" id="A0A034WTA6"/>
<dbReference type="PANTHER" id="PTHR20426:SF0">
    <property type="entry name" value="18S RRNA AMINOCARBOXYPROPYLTRANSFERASE"/>
    <property type="match status" value="1"/>
</dbReference>
<evidence type="ECO:0000313" key="12">
    <source>
        <dbReference type="RefSeq" id="XP_011203844.1"/>
    </source>
</evidence>
<feature type="region of interest" description="Disordered" evidence="7">
    <location>
        <begin position="1"/>
        <end position="26"/>
    </location>
</feature>
<dbReference type="InterPro" id="IPR022968">
    <property type="entry name" value="Tsr3-like"/>
</dbReference>
<dbReference type="EC" id="2.5.1.157" evidence="6"/>
<dbReference type="EMBL" id="GAKP01001528">
    <property type="protein sequence ID" value="JAC57424.1"/>
    <property type="molecule type" value="Transcribed_RNA"/>
</dbReference>
<feature type="binding site" evidence="6">
    <location>
        <position position="80"/>
    </location>
    <ligand>
        <name>S-adenosyl-L-methionine</name>
        <dbReference type="ChEBI" id="CHEBI:59789"/>
    </ligand>
</feature>
<dbReference type="Proteomes" id="UP001652620">
    <property type="component" value="Chromosome 2"/>
</dbReference>
<evidence type="ECO:0000256" key="2">
    <source>
        <dbReference type="ARBA" id="ARBA00022517"/>
    </source>
</evidence>
<dbReference type="GO" id="GO:0030490">
    <property type="term" value="P:maturation of SSU-rRNA"/>
    <property type="evidence" value="ECO:0007669"/>
    <property type="project" value="TreeGrafter"/>
</dbReference>
<keyword evidence="3 6" id="KW-0698">rRNA processing</keyword>
<keyword evidence="4 6" id="KW-0808">Transferase</keyword>